<keyword evidence="5 7" id="KW-0472">Membrane</keyword>
<evidence type="ECO:0000256" key="7">
    <source>
        <dbReference type="SAM" id="Phobius"/>
    </source>
</evidence>
<dbReference type="GO" id="GO:0005886">
    <property type="term" value="C:plasma membrane"/>
    <property type="evidence" value="ECO:0007669"/>
    <property type="project" value="UniProtKB-SubCell"/>
</dbReference>
<dbReference type="Proteomes" id="UP001327560">
    <property type="component" value="Chromosome 3"/>
</dbReference>
<evidence type="ECO:0000313" key="10">
    <source>
        <dbReference type="Proteomes" id="UP001327560"/>
    </source>
</evidence>
<sequence>MAVRCLSPPLALLSHGSSGRSALPLAVRKINFQHSETAITASPSGVNPSSEGDEITEILPDIKVENSNRETLFLVMLSVALGVAVMATLVSIFSKSSTEPFFLLSKLIGGSSESVPVPSSVGYTFKVFGYQIVLPEYTPGWVYFWLLMAAGCGLFISEEALNVWVGISLARNLSLDGSWKSLANSFSSNAPYIVSTILWVYWGVCISDMIPFYLGKLFRQTKASKDISAKLGIGKEKIVSITKVVQKYGKLIGFVERFSVGVRNPTAFLAGAWGISPDCFFAGVCCGCLITLPIQLTIGFLLRERPVVALASVATAVVQNIKLEATRSTWRGSKKTATRDNKTLELSEGTWRSARLREPAGPKGRNSTTAPGTREKGERIPAVDFGCGGRSRVELLVPKKILASHGDAKQRRSSRGDSAQEETGGAETGERKNRRAKI</sequence>
<proteinExistence type="predicted"/>
<evidence type="ECO:0000313" key="9">
    <source>
        <dbReference type="EMBL" id="WOL00926.1"/>
    </source>
</evidence>
<feature type="transmembrane region" description="Helical" evidence="7">
    <location>
        <begin position="142"/>
        <end position="169"/>
    </location>
</feature>
<evidence type="ECO:0000259" key="8">
    <source>
        <dbReference type="Pfam" id="PF09335"/>
    </source>
</evidence>
<reference evidence="9 10" key="1">
    <citation type="submission" date="2023-10" db="EMBL/GenBank/DDBJ databases">
        <title>Chromosome-scale genome assembly provides insights into flower coloration mechanisms of Canna indica.</title>
        <authorList>
            <person name="Li C."/>
        </authorList>
    </citation>
    <scope>NUCLEOTIDE SEQUENCE [LARGE SCALE GENOMIC DNA]</scope>
    <source>
        <tissue evidence="9">Flower</tissue>
    </source>
</reference>
<evidence type="ECO:0000256" key="2">
    <source>
        <dbReference type="ARBA" id="ARBA00022475"/>
    </source>
</evidence>
<dbReference type="Pfam" id="PF09335">
    <property type="entry name" value="VTT_dom"/>
    <property type="match status" value="1"/>
</dbReference>
<feature type="region of interest" description="Disordered" evidence="6">
    <location>
        <begin position="399"/>
        <end position="438"/>
    </location>
</feature>
<feature type="region of interest" description="Disordered" evidence="6">
    <location>
        <begin position="329"/>
        <end position="383"/>
    </location>
</feature>
<evidence type="ECO:0000256" key="3">
    <source>
        <dbReference type="ARBA" id="ARBA00022692"/>
    </source>
</evidence>
<protein>
    <recommendedName>
        <fullName evidence="8">VTT domain-containing protein</fullName>
    </recommendedName>
</protein>
<dbReference type="AlphaFoldDB" id="A0AAQ3K8H2"/>
<keyword evidence="3 7" id="KW-0812">Transmembrane</keyword>
<comment type="subcellular location">
    <subcellularLocation>
        <location evidence="1">Cell membrane</location>
        <topology evidence="1">Multi-pass membrane protein</topology>
    </subcellularLocation>
</comment>
<accession>A0AAQ3K8H2</accession>
<dbReference type="InterPro" id="IPR032818">
    <property type="entry name" value="DedA-like"/>
</dbReference>
<evidence type="ECO:0000256" key="5">
    <source>
        <dbReference type="ARBA" id="ARBA00023136"/>
    </source>
</evidence>
<evidence type="ECO:0000256" key="4">
    <source>
        <dbReference type="ARBA" id="ARBA00022989"/>
    </source>
</evidence>
<dbReference type="EMBL" id="CP136892">
    <property type="protein sequence ID" value="WOL00926.1"/>
    <property type="molecule type" value="Genomic_DNA"/>
</dbReference>
<gene>
    <name evidence="9" type="ORF">Cni_G09639</name>
</gene>
<feature type="domain" description="VTT" evidence="8">
    <location>
        <begin position="194"/>
        <end position="299"/>
    </location>
</feature>
<keyword evidence="4 7" id="KW-1133">Transmembrane helix</keyword>
<feature type="transmembrane region" description="Helical" evidence="7">
    <location>
        <begin position="280"/>
        <end position="302"/>
    </location>
</feature>
<feature type="transmembrane region" description="Helical" evidence="7">
    <location>
        <begin position="190"/>
        <end position="214"/>
    </location>
</feature>
<organism evidence="9 10">
    <name type="scientific">Canna indica</name>
    <name type="common">Indian-shot</name>
    <dbReference type="NCBI Taxonomy" id="4628"/>
    <lineage>
        <taxon>Eukaryota</taxon>
        <taxon>Viridiplantae</taxon>
        <taxon>Streptophyta</taxon>
        <taxon>Embryophyta</taxon>
        <taxon>Tracheophyta</taxon>
        <taxon>Spermatophyta</taxon>
        <taxon>Magnoliopsida</taxon>
        <taxon>Liliopsida</taxon>
        <taxon>Zingiberales</taxon>
        <taxon>Cannaceae</taxon>
        <taxon>Canna</taxon>
    </lineage>
</organism>
<evidence type="ECO:0000256" key="6">
    <source>
        <dbReference type="SAM" id="MobiDB-lite"/>
    </source>
</evidence>
<dbReference type="InterPro" id="IPR032816">
    <property type="entry name" value="VTT_dom"/>
</dbReference>
<feature type="transmembrane region" description="Helical" evidence="7">
    <location>
        <begin position="72"/>
        <end position="93"/>
    </location>
</feature>
<keyword evidence="10" id="KW-1185">Reference proteome</keyword>
<keyword evidence="2" id="KW-1003">Cell membrane</keyword>
<dbReference type="PANTHER" id="PTHR30353:SF0">
    <property type="entry name" value="TRANSMEMBRANE PROTEIN"/>
    <property type="match status" value="1"/>
</dbReference>
<name>A0AAQ3K8H2_9LILI</name>
<dbReference type="PANTHER" id="PTHR30353">
    <property type="entry name" value="INNER MEMBRANE PROTEIN DEDA-RELATED"/>
    <property type="match status" value="1"/>
</dbReference>
<evidence type="ECO:0000256" key="1">
    <source>
        <dbReference type="ARBA" id="ARBA00004651"/>
    </source>
</evidence>